<proteinExistence type="predicted"/>
<evidence type="ECO:0000313" key="1">
    <source>
        <dbReference type="EMBL" id="MEQ2178143.1"/>
    </source>
</evidence>
<name>A0ABV0P363_9TELE</name>
<comment type="caution">
    <text evidence="1">The sequence shown here is derived from an EMBL/GenBank/DDBJ whole genome shotgun (WGS) entry which is preliminary data.</text>
</comment>
<protein>
    <submittedName>
        <fullName evidence="1">Uncharacterized protein</fullName>
    </submittedName>
</protein>
<keyword evidence="2" id="KW-1185">Reference proteome</keyword>
<evidence type="ECO:0000313" key="2">
    <source>
        <dbReference type="Proteomes" id="UP001476798"/>
    </source>
</evidence>
<reference evidence="1 2" key="1">
    <citation type="submission" date="2021-06" db="EMBL/GenBank/DDBJ databases">
        <authorList>
            <person name="Palmer J.M."/>
        </authorList>
    </citation>
    <scope>NUCLEOTIDE SEQUENCE [LARGE SCALE GENOMIC DNA]</scope>
    <source>
        <strain evidence="1 2">GA_2019</strain>
        <tissue evidence="1">Muscle</tissue>
    </source>
</reference>
<dbReference type="EMBL" id="JAHRIO010060627">
    <property type="protein sequence ID" value="MEQ2178143.1"/>
    <property type="molecule type" value="Genomic_DNA"/>
</dbReference>
<accession>A0ABV0P363</accession>
<gene>
    <name evidence="1" type="ORF">GOODEAATRI_010940</name>
</gene>
<dbReference type="Proteomes" id="UP001476798">
    <property type="component" value="Unassembled WGS sequence"/>
</dbReference>
<organism evidence="1 2">
    <name type="scientific">Goodea atripinnis</name>
    <dbReference type="NCBI Taxonomy" id="208336"/>
    <lineage>
        <taxon>Eukaryota</taxon>
        <taxon>Metazoa</taxon>
        <taxon>Chordata</taxon>
        <taxon>Craniata</taxon>
        <taxon>Vertebrata</taxon>
        <taxon>Euteleostomi</taxon>
        <taxon>Actinopterygii</taxon>
        <taxon>Neopterygii</taxon>
        <taxon>Teleostei</taxon>
        <taxon>Neoteleostei</taxon>
        <taxon>Acanthomorphata</taxon>
        <taxon>Ovalentaria</taxon>
        <taxon>Atherinomorphae</taxon>
        <taxon>Cyprinodontiformes</taxon>
        <taxon>Goodeidae</taxon>
        <taxon>Goodea</taxon>
    </lineage>
</organism>
<sequence>MGHNCKLEGKRNIFLGLQICKMWCVFQVTPPESNFVEPPFTGNTATNLMGYFSTSFAHLKNENCSHSQPTFTYGAHIGRKWAENGLQMELTKTQLPNVSCLYRFDLGTLMVKCGIHMGSICAA</sequence>